<dbReference type="InterPro" id="IPR029063">
    <property type="entry name" value="SAM-dependent_MTases_sf"/>
</dbReference>
<organism evidence="1 2">
    <name type="scientific">Novosphingobium aerophilum</name>
    <dbReference type="NCBI Taxonomy" id="2839843"/>
    <lineage>
        <taxon>Bacteria</taxon>
        <taxon>Pseudomonadati</taxon>
        <taxon>Pseudomonadota</taxon>
        <taxon>Alphaproteobacteria</taxon>
        <taxon>Sphingomonadales</taxon>
        <taxon>Sphingomonadaceae</taxon>
        <taxon>Novosphingobium</taxon>
    </lineage>
</organism>
<dbReference type="Pfam" id="PF06080">
    <property type="entry name" value="DUF938"/>
    <property type="match status" value="1"/>
</dbReference>
<proteinExistence type="predicted"/>
<evidence type="ECO:0000313" key="2">
    <source>
        <dbReference type="Proteomes" id="UP000520156"/>
    </source>
</evidence>
<name>A0A7X1F5V7_9SPHN</name>
<dbReference type="SUPFAM" id="SSF53335">
    <property type="entry name" value="S-adenosyl-L-methionine-dependent methyltransferases"/>
    <property type="match status" value="1"/>
</dbReference>
<dbReference type="PANTHER" id="PTHR20974:SF0">
    <property type="entry name" value="UPF0585 PROTEIN CG18661"/>
    <property type="match status" value="1"/>
</dbReference>
<dbReference type="InterPro" id="IPR010342">
    <property type="entry name" value="DUF938"/>
</dbReference>
<dbReference type="AlphaFoldDB" id="A0A7X1F5V7"/>
<accession>A0A7X1F5V7</accession>
<reference evidence="1 2" key="1">
    <citation type="submission" date="2020-08" db="EMBL/GenBank/DDBJ databases">
        <title>The genome sequence of Novosphingobium flavum 4Y4.</title>
        <authorList>
            <person name="Liu Y."/>
        </authorList>
    </citation>
    <scope>NUCLEOTIDE SEQUENCE [LARGE SCALE GENOMIC DNA]</scope>
    <source>
        <strain evidence="1 2">4Y4</strain>
    </source>
</reference>
<protein>
    <submittedName>
        <fullName evidence="1">DUF938 domain-containing protein</fullName>
    </submittedName>
</protein>
<sequence length="210" mass="22256">MASPCDDRRSAPAVARNRDPILVVLRQVLPDHGTVLEVASGTGEHAVHFARHLPALTWQPSDPSPEACASIEAWRRAEGLGNVWAPLALDAAAATWPEVSAAAVVCINMVHISPWAATLGLLRGAARILPPGGVLYLYGPYRQTGVPLAPGNAAFDADLRERDPRWGLRELDEVVAAAGHAGFTLDRIVEMPANNLSVVFRRGDLASGAG</sequence>
<dbReference type="CDD" id="cd02440">
    <property type="entry name" value="AdoMet_MTases"/>
    <property type="match status" value="1"/>
</dbReference>
<dbReference type="Gene3D" id="3.40.50.150">
    <property type="entry name" value="Vaccinia Virus protein VP39"/>
    <property type="match status" value="1"/>
</dbReference>
<evidence type="ECO:0000313" key="1">
    <source>
        <dbReference type="EMBL" id="MBC2650669.1"/>
    </source>
</evidence>
<dbReference type="PANTHER" id="PTHR20974">
    <property type="entry name" value="UPF0585 PROTEIN CG18661"/>
    <property type="match status" value="1"/>
</dbReference>
<gene>
    <name evidence="1" type="ORF">H7F49_03045</name>
</gene>
<comment type="caution">
    <text evidence="1">The sequence shown here is derived from an EMBL/GenBank/DDBJ whole genome shotgun (WGS) entry which is preliminary data.</text>
</comment>
<dbReference type="Proteomes" id="UP000520156">
    <property type="component" value="Unassembled WGS sequence"/>
</dbReference>
<dbReference type="EMBL" id="JACLAU010000002">
    <property type="protein sequence ID" value="MBC2650669.1"/>
    <property type="molecule type" value="Genomic_DNA"/>
</dbReference>
<dbReference type="RefSeq" id="WP_185682085.1">
    <property type="nucleotide sequence ID" value="NZ_JACLAU010000002.1"/>
</dbReference>
<keyword evidence="2" id="KW-1185">Reference proteome</keyword>